<evidence type="ECO:0000313" key="4">
    <source>
        <dbReference type="Proteomes" id="UP001383192"/>
    </source>
</evidence>
<feature type="region of interest" description="Disordered" evidence="1">
    <location>
        <begin position="153"/>
        <end position="304"/>
    </location>
</feature>
<gene>
    <name evidence="3" type="ORF">VNI00_017919</name>
</gene>
<sequence length="478" mass="53225">MAFHAHCTSSAQSQPQSRHDASTPASRPQEACTPVTHVPSIAVVASSTEAKANGSSSLPLKITDKAERTWVDIGTGSCVYIGLIGLIVCVMTAVHILDVCAGLCQWLLGVMFWSLVLYAIELSWPTLYATVIRWRWSTSRTCTWQVSLSTEAKPKPSIETGDTESKQARRGAFADNHDPPLEHEVHNPTSSSTPDLPGNEMSLEEARVSPLSPRDNLQPPTEHPPSCGVSSPHQSVSGSTAGDTAYPDKETVIPSTLTPAATTKIEAVANVDRPRVPLNPTKHSDVEQCDPSSEFPGTDESRERRPKRNAYARAYLWTSSIYYILYSWKIAFNSWLYAKLCNAQIPSASRHKSTYDAPYTRVKGRRWWKLVVWPIYLEWHSGFDVVHVQQPRDGSKPYRDFSRIFGDSRFLEARRKQALISLNVTVFIHRERDPTIPGYVCALISFHWNWNWGGNFFKTFNRGNHNGTTNGGTHGFGG</sequence>
<dbReference type="Proteomes" id="UP001383192">
    <property type="component" value="Unassembled WGS sequence"/>
</dbReference>
<evidence type="ECO:0000256" key="2">
    <source>
        <dbReference type="SAM" id="Phobius"/>
    </source>
</evidence>
<keyword evidence="4" id="KW-1185">Reference proteome</keyword>
<protein>
    <submittedName>
        <fullName evidence="3">Uncharacterized protein</fullName>
    </submittedName>
</protein>
<feature type="compositionally biased region" description="Basic and acidic residues" evidence="1">
    <location>
        <begin position="175"/>
        <end position="186"/>
    </location>
</feature>
<accession>A0AAW0B224</accession>
<feature type="compositionally biased region" description="Polar residues" evidence="1">
    <location>
        <begin position="7"/>
        <end position="16"/>
    </location>
</feature>
<feature type="transmembrane region" description="Helical" evidence="2">
    <location>
        <begin position="70"/>
        <end position="94"/>
    </location>
</feature>
<feature type="transmembrane region" description="Helical" evidence="2">
    <location>
        <begin position="314"/>
        <end position="337"/>
    </location>
</feature>
<dbReference type="AlphaFoldDB" id="A0AAW0B224"/>
<keyword evidence="2" id="KW-1133">Transmembrane helix</keyword>
<evidence type="ECO:0000313" key="3">
    <source>
        <dbReference type="EMBL" id="KAK7019803.1"/>
    </source>
</evidence>
<evidence type="ECO:0000256" key="1">
    <source>
        <dbReference type="SAM" id="MobiDB-lite"/>
    </source>
</evidence>
<reference evidence="3 4" key="1">
    <citation type="submission" date="2024-01" db="EMBL/GenBank/DDBJ databases">
        <title>A draft genome for a cacao thread blight-causing isolate of Paramarasmius palmivorus.</title>
        <authorList>
            <person name="Baruah I.K."/>
            <person name="Bukari Y."/>
            <person name="Amoako-Attah I."/>
            <person name="Meinhardt L.W."/>
            <person name="Bailey B.A."/>
            <person name="Cohen S.P."/>
        </authorList>
    </citation>
    <scope>NUCLEOTIDE SEQUENCE [LARGE SCALE GENOMIC DNA]</scope>
    <source>
        <strain evidence="3 4">GH-12</strain>
    </source>
</reference>
<feature type="compositionally biased region" description="Polar residues" evidence="1">
    <location>
        <begin position="228"/>
        <end position="242"/>
    </location>
</feature>
<dbReference type="EMBL" id="JAYKXP010000197">
    <property type="protein sequence ID" value="KAK7019803.1"/>
    <property type="molecule type" value="Genomic_DNA"/>
</dbReference>
<feature type="transmembrane region" description="Helical" evidence="2">
    <location>
        <begin position="106"/>
        <end position="131"/>
    </location>
</feature>
<keyword evidence="2" id="KW-0472">Membrane</keyword>
<comment type="caution">
    <text evidence="3">The sequence shown here is derived from an EMBL/GenBank/DDBJ whole genome shotgun (WGS) entry which is preliminary data.</text>
</comment>
<name>A0AAW0B224_9AGAR</name>
<keyword evidence="2" id="KW-0812">Transmembrane</keyword>
<organism evidence="3 4">
    <name type="scientific">Paramarasmius palmivorus</name>
    <dbReference type="NCBI Taxonomy" id="297713"/>
    <lineage>
        <taxon>Eukaryota</taxon>
        <taxon>Fungi</taxon>
        <taxon>Dikarya</taxon>
        <taxon>Basidiomycota</taxon>
        <taxon>Agaricomycotina</taxon>
        <taxon>Agaricomycetes</taxon>
        <taxon>Agaricomycetidae</taxon>
        <taxon>Agaricales</taxon>
        <taxon>Marasmiineae</taxon>
        <taxon>Marasmiaceae</taxon>
        <taxon>Paramarasmius</taxon>
    </lineage>
</organism>
<proteinExistence type="predicted"/>
<feature type="region of interest" description="Disordered" evidence="1">
    <location>
        <begin position="1"/>
        <end position="32"/>
    </location>
</feature>